<dbReference type="GeneID" id="115621732"/>
<evidence type="ECO:0000256" key="1">
    <source>
        <dbReference type="SAM" id="SignalP"/>
    </source>
</evidence>
<name>A0A6J2T8Q5_DROLE</name>
<organism evidence="2 3">
    <name type="scientific">Drosophila lebanonensis</name>
    <name type="common">Fruit fly</name>
    <name type="synonym">Scaptodrosophila lebanonensis</name>
    <dbReference type="NCBI Taxonomy" id="7225"/>
    <lineage>
        <taxon>Eukaryota</taxon>
        <taxon>Metazoa</taxon>
        <taxon>Ecdysozoa</taxon>
        <taxon>Arthropoda</taxon>
        <taxon>Hexapoda</taxon>
        <taxon>Insecta</taxon>
        <taxon>Pterygota</taxon>
        <taxon>Neoptera</taxon>
        <taxon>Endopterygota</taxon>
        <taxon>Diptera</taxon>
        <taxon>Brachycera</taxon>
        <taxon>Muscomorpha</taxon>
        <taxon>Ephydroidea</taxon>
        <taxon>Drosophilidae</taxon>
        <taxon>Scaptodrosophila</taxon>
    </lineage>
</organism>
<accession>A0A6J2T8Q5</accession>
<feature type="chain" id="PRO_5026833698" evidence="1">
    <location>
        <begin position="22"/>
        <end position="91"/>
    </location>
</feature>
<keyword evidence="2" id="KW-1185">Reference proteome</keyword>
<gene>
    <name evidence="3" type="primary">LOC115621732</name>
</gene>
<dbReference type="Proteomes" id="UP000504634">
    <property type="component" value="Unplaced"/>
</dbReference>
<proteinExistence type="predicted"/>
<keyword evidence="1" id="KW-0732">Signal</keyword>
<feature type="signal peptide" evidence="1">
    <location>
        <begin position="1"/>
        <end position="21"/>
    </location>
</feature>
<dbReference type="OrthoDB" id="7935345at2759"/>
<reference evidence="3" key="1">
    <citation type="submission" date="2025-08" db="UniProtKB">
        <authorList>
            <consortium name="RefSeq"/>
        </authorList>
    </citation>
    <scope>IDENTIFICATION</scope>
    <source>
        <strain evidence="3">11010-0011.00</strain>
        <tissue evidence="3">Whole body</tissue>
    </source>
</reference>
<protein>
    <submittedName>
        <fullName evidence="3">Uncharacterized protein LOC115621732</fullName>
    </submittedName>
</protein>
<dbReference type="AlphaFoldDB" id="A0A6J2T8Q5"/>
<dbReference type="RefSeq" id="XP_030371322.1">
    <property type="nucleotide sequence ID" value="XM_030515462.1"/>
</dbReference>
<sequence>MKYIFLLILCCCLVLFFTAYGNTTYITHPPFVRSRYSLRWRQNSTISPLETTGRAVEMATSSEHSKILASSTANGDYDYYGNGEMDNNVHK</sequence>
<evidence type="ECO:0000313" key="3">
    <source>
        <dbReference type="RefSeq" id="XP_030371322.1"/>
    </source>
</evidence>
<evidence type="ECO:0000313" key="2">
    <source>
        <dbReference type="Proteomes" id="UP000504634"/>
    </source>
</evidence>